<reference evidence="24" key="3">
    <citation type="submission" date="2025-09" db="UniProtKB">
        <authorList>
            <consortium name="Ensembl"/>
        </authorList>
    </citation>
    <scope>IDENTIFICATION</scope>
</reference>
<feature type="chain" id="PRO_5004867280" description="Aggrecan core protein" evidence="18">
    <location>
        <begin position="18"/>
        <end position="1313"/>
    </location>
</feature>
<keyword evidence="8" id="KW-0654">Proteoglycan</keyword>
<dbReference type="InterPro" id="IPR007110">
    <property type="entry name" value="Ig-like_dom"/>
</dbReference>
<dbReference type="GO" id="GO:0005615">
    <property type="term" value="C:extracellular space"/>
    <property type="evidence" value="ECO:0000318"/>
    <property type="project" value="GO_Central"/>
</dbReference>
<feature type="region of interest" description="Disordered" evidence="17">
    <location>
        <begin position="855"/>
        <end position="875"/>
    </location>
</feature>
<dbReference type="GO" id="GO:0001501">
    <property type="term" value="P:skeletal system development"/>
    <property type="evidence" value="ECO:0000318"/>
    <property type="project" value="GO_Central"/>
</dbReference>
<dbReference type="SUPFAM" id="SSF57535">
    <property type="entry name" value="Complement control module/SCR domain"/>
    <property type="match status" value="1"/>
</dbReference>
<evidence type="ECO:0000256" key="16">
    <source>
        <dbReference type="PROSITE-ProRule" id="PRU00323"/>
    </source>
</evidence>
<dbReference type="CDD" id="cd00033">
    <property type="entry name" value="CCP"/>
    <property type="match status" value="1"/>
</dbReference>
<feature type="domain" description="Sushi" evidence="22">
    <location>
        <begin position="1226"/>
        <end position="1286"/>
    </location>
</feature>
<protein>
    <recommendedName>
        <fullName evidence="12">Aggrecan core protein</fullName>
    </recommendedName>
    <alternativeName>
        <fullName evidence="13">Cartilage-specific proteoglycan core protein</fullName>
    </alternativeName>
</protein>
<evidence type="ECO:0000256" key="18">
    <source>
        <dbReference type="SAM" id="SignalP"/>
    </source>
</evidence>
<evidence type="ECO:0000256" key="1">
    <source>
        <dbReference type="ARBA" id="ARBA00004498"/>
    </source>
</evidence>
<dbReference type="InterPro" id="IPR013106">
    <property type="entry name" value="Ig_V-set"/>
</dbReference>
<dbReference type="FunFam" id="3.10.100.10:FF:000011">
    <property type="entry name" value="Aggrecan core protein"/>
    <property type="match status" value="1"/>
</dbReference>
<evidence type="ECO:0000256" key="5">
    <source>
        <dbReference type="ARBA" id="ARBA00022723"/>
    </source>
</evidence>
<dbReference type="GO" id="GO:0005540">
    <property type="term" value="F:hyaluronic acid binding"/>
    <property type="evidence" value="ECO:0007669"/>
    <property type="project" value="InterPro"/>
</dbReference>
<dbReference type="EMBL" id="AHAT01024784">
    <property type="status" value="NOT_ANNOTATED_CDS"/>
    <property type="molecule type" value="Genomic_DNA"/>
</dbReference>
<dbReference type="Pfam" id="PF00084">
    <property type="entry name" value="Sushi"/>
    <property type="match status" value="1"/>
</dbReference>
<keyword evidence="25" id="KW-1185">Reference proteome</keyword>
<feature type="disulfide bond" evidence="16">
    <location>
        <begin position="602"/>
        <end position="623"/>
    </location>
</feature>
<feature type="domain" description="Link" evidence="23">
    <location>
        <begin position="154"/>
        <end position="249"/>
    </location>
</feature>
<dbReference type="SMART" id="SM00034">
    <property type="entry name" value="CLECT"/>
    <property type="match status" value="1"/>
</dbReference>
<feature type="disulfide bond" evidence="15">
    <location>
        <begin position="1257"/>
        <end position="1284"/>
    </location>
</feature>
<evidence type="ECO:0000259" key="20">
    <source>
        <dbReference type="PROSITE" id="PS50041"/>
    </source>
</evidence>
<evidence type="ECO:0000259" key="19">
    <source>
        <dbReference type="PROSITE" id="PS50026"/>
    </source>
</evidence>
<organism evidence="24 25">
    <name type="scientific">Lepisosteus oculatus</name>
    <name type="common">Spotted gar</name>
    <dbReference type="NCBI Taxonomy" id="7918"/>
    <lineage>
        <taxon>Eukaryota</taxon>
        <taxon>Metazoa</taxon>
        <taxon>Chordata</taxon>
        <taxon>Craniata</taxon>
        <taxon>Vertebrata</taxon>
        <taxon>Euteleostomi</taxon>
        <taxon>Actinopterygii</taxon>
        <taxon>Neopterygii</taxon>
        <taxon>Holostei</taxon>
        <taxon>Semionotiformes</taxon>
        <taxon>Lepisosteidae</taxon>
        <taxon>Lepisosteus</taxon>
    </lineage>
</organism>
<evidence type="ECO:0000256" key="17">
    <source>
        <dbReference type="SAM" id="MobiDB-lite"/>
    </source>
</evidence>
<feature type="domain" description="EGF-like" evidence="19">
    <location>
        <begin position="1060"/>
        <end position="1095"/>
    </location>
</feature>
<evidence type="ECO:0000256" key="10">
    <source>
        <dbReference type="ARBA" id="ARBA00023180"/>
    </source>
</evidence>
<dbReference type="SUPFAM" id="SSF48726">
    <property type="entry name" value="Immunoglobulin"/>
    <property type="match status" value="1"/>
</dbReference>
<dbReference type="STRING" id="7918.ENSLOCP00000017512"/>
<evidence type="ECO:0000313" key="24">
    <source>
        <dbReference type="Ensembl" id="ENSLOCP00000017512.1"/>
    </source>
</evidence>
<feature type="compositionally biased region" description="Low complexity" evidence="17">
    <location>
        <begin position="855"/>
        <end position="866"/>
    </location>
</feature>
<feature type="disulfide bond" evidence="16">
    <location>
        <begin position="200"/>
        <end position="221"/>
    </location>
</feature>
<dbReference type="PANTHER" id="PTHR22804:SF42">
    <property type="entry name" value="AGGRECAN CORE PROTEIN"/>
    <property type="match status" value="1"/>
</dbReference>
<dbReference type="SMART" id="SM00032">
    <property type="entry name" value="CCP"/>
    <property type="match status" value="1"/>
</dbReference>
<dbReference type="CDD" id="cd03520">
    <property type="entry name" value="Link_domain_CSPGs_modules_2_4"/>
    <property type="match status" value="2"/>
</dbReference>
<keyword evidence="10" id="KW-0325">Glycoprotein</keyword>
<keyword evidence="6 18" id="KW-0732">Signal</keyword>
<dbReference type="GO" id="GO:0072534">
    <property type="term" value="C:perineuronal net"/>
    <property type="evidence" value="ECO:0000318"/>
    <property type="project" value="GO_Central"/>
</dbReference>
<dbReference type="PROSITE" id="PS01241">
    <property type="entry name" value="LINK_1"/>
    <property type="match status" value="3"/>
</dbReference>
<dbReference type="GO" id="GO:0046872">
    <property type="term" value="F:metal ion binding"/>
    <property type="evidence" value="ECO:0007669"/>
    <property type="project" value="UniProtKB-KW"/>
</dbReference>
<dbReference type="Ensembl" id="ENSLOCT00000017544.1">
    <property type="protein sequence ID" value="ENSLOCP00000017512.1"/>
    <property type="gene ID" value="ENSLOCG00000014218.1"/>
</dbReference>
<dbReference type="HOGENOM" id="CLU_000303_0_1_1"/>
<evidence type="ECO:0000256" key="12">
    <source>
        <dbReference type="ARBA" id="ARBA00039399"/>
    </source>
</evidence>
<name>W5NA53_LEPOC</name>
<dbReference type="InterPro" id="IPR003599">
    <property type="entry name" value="Ig_sub"/>
</dbReference>
<dbReference type="SUPFAM" id="SSF56436">
    <property type="entry name" value="C-type lectin-like"/>
    <property type="match status" value="5"/>
</dbReference>
<keyword evidence="9 14" id="KW-1015">Disulfide bond</keyword>
<dbReference type="FunFam" id="2.10.70.10:FF:000003">
    <property type="entry name" value="Versican core protein"/>
    <property type="match status" value="1"/>
</dbReference>
<dbReference type="FunFam" id="3.10.100.10:FF:000003">
    <property type="entry name" value="Versican core protein"/>
    <property type="match status" value="1"/>
</dbReference>
<dbReference type="SMART" id="SM00406">
    <property type="entry name" value="IGv"/>
    <property type="match status" value="1"/>
</dbReference>
<dbReference type="SMART" id="SM00409">
    <property type="entry name" value="IG"/>
    <property type="match status" value="1"/>
</dbReference>
<dbReference type="Bgee" id="ENSLOCG00000014218">
    <property type="expression patterns" value="Expressed in camera-type eye and 6 other cell types or tissues"/>
</dbReference>
<feature type="domain" description="Link" evidence="23">
    <location>
        <begin position="458"/>
        <end position="553"/>
    </location>
</feature>
<feature type="domain" description="Link" evidence="23">
    <location>
        <begin position="559"/>
        <end position="655"/>
    </location>
</feature>
<dbReference type="PROSITE" id="PS50963">
    <property type="entry name" value="LINK_2"/>
    <property type="match status" value="4"/>
</dbReference>
<dbReference type="FunFam" id="3.10.100.10:FF:000002">
    <property type="entry name" value="Hyaluronan proteoglycan link protein 1"/>
    <property type="match status" value="2"/>
</dbReference>
<comment type="subcellular location">
    <subcellularLocation>
        <location evidence="1">Secreted</location>
        <location evidence="1">Extracellular space</location>
        <location evidence="1">Extracellular matrix</location>
    </subcellularLocation>
</comment>
<dbReference type="PROSITE" id="PS00615">
    <property type="entry name" value="C_TYPE_LECTIN_1"/>
    <property type="match status" value="1"/>
</dbReference>
<evidence type="ECO:0000259" key="23">
    <source>
        <dbReference type="PROSITE" id="PS50963"/>
    </source>
</evidence>
<reference evidence="24" key="2">
    <citation type="submission" date="2025-08" db="UniProtKB">
        <authorList>
            <consortium name="Ensembl"/>
        </authorList>
    </citation>
    <scope>IDENTIFICATION</scope>
</reference>
<evidence type="ECO:0000256" key="15">
    <source>
        <dbReference type="PROSITE-ProRule" id="PRU00302"/>
    </source>
</evidence>
<dbReference type="Pfam" id="PF07686">
    <property type="entry name" value="V-set"/>
    <property type="match status" value="1"/>
</dbReference>
<evidence type="ECO:0000313" key="25">
    <source>
        <dbReference type="Proteomes" id="UP000018468"/>
    </source>
</evidence>
<dbReference type="InterPro" id="IPR000436">
    <property type="entry name" value="Sushi_SCR_CCP_dom"/>
</dbReference>
<feature type="domain" description="Ig-like" evidence="21">
    <location>
        <begin position="26"/>
        <end position="150"/>
    </location>
</feature>
<dbReference type="PROSITE" id="PS50026">
    <property type="entry name" value="EGF_3"/>
    <property type="match status" value="1"/>
</dbReference>
<keyword evidence="4" id="KW-0272">Extracellular matrix</keyword>
<dbReference type="GO" id="GO:0045202">
    <property type="term" value="C:synapse"/>
    <property type="evidence" value="ECO:0000318"/>
    <property type="project" value="GO_Central"/>
</dbReference>
<feature type="disulfide bond" evidence="15">
    <location>
        <begin position="1228"/>
        <end position="1271"/>
    </location>
</feature>
<feature type="disulfide bond" evidence="16">
    <location>
        <begin position="298"/>
        <end position="319"/>
    </location>
</feature>
<dbReference type="Gene3D" id="2.10.70.10">
    <property type="entry name" value="Complement Module, domain 1"/>
    <property type="match status" value="1"/>
</dbReference>
<evidence type="ECO:0000256" key="8">
    <source>
        <dbReference type="ARBA" id="ARBA00022974"/>
    </source>
</evidence>
<evidence type="ECO:0000256" key="9">
    <source>
        <dbReference type="ARBA" id="ARBA00023157"/>
    </source>
</evidence>
<dbReference type="InterPro" id="IPR013783">
    <property type="entry name" value="Ig-like_fold"/>
</dbReference>
<keyword evidence="14" id="KW-0245">EGF-like domain</keyword>
<dbReference type="InterPro" id="IPR035976">
    <property type="entry name" value="Sushi/SCR/CCP_sf"/>
</dbReference>
<proteinExistence type="inferred from homology"/>
<evidence type="ECO:0000256" key="6">
    <source>
        <dbReference type="ARBA" id="ARBA00022729"/>
    </source>
</evidence>
<dbReference type="Pfam" id="PF00193">
    <property type="entry name" value="Xlink"/>
    <property type="match status" value="4"/>
</dbReference>
<keyword evidence="5" id="KW-0479">Metal-binding</keyword>
<dbReference type="PROSITE" id="PS00022">
    <property type="entry name" value="EGF_1"/>
    <property type="match status" value="1"/>
</dbReference>
<comment type="similarity">
    <text evidence="2">Belongs to the aggrecan/versican proteoglycan family.</text>
</comment>
<evidence type="ECO:0000259" key="22">
    <source>
        <dbReference type="PROSITE" id="PS50923"/>
    </source>
</evidence>
<evidence type="ECO:0000256" key="7">
    <source>
        <dbReference type="ARBA" id="ARBA00022737"/>
    </source>
</evidence>
<dbReference type="CDD" id="cd03517">
    <property type="entry name" value="Link_domain_CSPGs_modules_1_3"/>
    <property type="match status" value="2"/>
</dbReference>
<dbReference type="Gene3D" id="2.10.25.10">
    <property type="entry name" value="Laminin"/>
    <property type="match status" value="1"/>
</dbReference>
<evidence type="ECO:0000256" key="4">
    <source>
        <dbReference type="ARBA" id="ARBA00022530"/>
    </source>
</evidence>
<keyword evidence="3" id="KW-0964">Secreted</keyword>
<dbReference type="Pfam" id="PF00059">
    <property type="entry name" value="Lectin_C"/>
    <property type="match status" value="1"/>
</dbReference>
<dbReference type="FunFam" id="2.60.40.10:FF:000451">
    <property type="entry name" value="aggrecan core protein"/>
    <property type="match status" value="1"/>
</dbReference>
<dbReference type="InterPro" id="IPR018378">
    <property type="entry name" value="C-type_lectin_CS"/>
</dbReference>
<dbReference type="CDD" id="cd03588">
    <property type="entry name" value="CLECT_CSPGs"/>
    <property type="match status" value="1"/>
</dbReference>
<sequence length="1313" mass="141679">FLSIYILLYIIFNFLSGFSFRNSSDPENALSVSVPAESPLLPLLGGSLAMPCYFLDSTLHDPGAPTVAPLAPRIKWSHVTKDGESVILVATGGKVRVTSEYMDRVTMVNYPMVPTDATIEITELRSSDSGIYRCEVMHGIEDSEDTVEVQVQGIVFHYRAITTRYTLTFEKAKAACIQNSAVIATPEQLQAAYDDGFHQCDAGWLADQTVRYPIHSPREGCYGDKDEFPGVRTYGVRDVNETYDVYCFAQQMKGRVFYSTSLEKFSFAEAEEQCMKLGATLATTGQLYLAWQKGMDVCSAGWLADLSVRYPISIARPNCGGNLVGVRTVYLYVNQTGYPYPDSRYDAICYQEDEEGSAVTTIEYQQPELQTGTTELGSGLVTVGTFTEGPEVFFRNATTESEARGELVTQEPMNFTSTDFPYNVTTDFFYPVDNVTDLPLSPPPEVTEEVVTANFIGVVFHYRPISSRYSLTFIEAQLACQKIGAIIASPEQLQAAYESGYHQCDAGWLLDQSVRYPIVSPRDNCYGDMNGLPGVRNYGVRPADERYDVYCYIDGLRGEVFHVSSPGGLTYDEAMSSCVEQNATLASTAELYAAWKQGFDKCRAGWLADGSVRYPITNPRPQCGGGKAAVHTVYLSPNQTGYPNLSSRYDAYCFRADLNATGLNITDFEDLINATSLMGLLRPVSPSIAPPIFVEVTSSGSGSAELPSGPIFSADGSASGSAEIPSGIPDISGVSGSASGIIDGSADISVTLLSSGMVPSGEGSTSGLPEEAGEGPSGIITLPSGMESGDSSGLCGMFCSGMLVESGSTPDIFSSSGIPESGDFSGLPSGISGISGDFSGFDDISGLTSGVSGFESGSAPSGSASGIQDFSGIESGLSEPNYTELTLRPMDQQEVGGGPSGYFVSGSGETSGYPASASGLPYISGESGLTSGEISGESGDITFITQEEMVEVSTKPVLTQELGRGTVEFSGEGSGLPSASWEQSGSGETSGILSGDSASVILSSGSADHEILSSTVGPEEALSEPELFVTPAVPVTVTTASAISLQTPSVIEEPVLVDESHDPCNPNPCGAGSCSVHDGIGHCECPPGASGDECQLDLQSCESGWQKFQGNCYRHIPQRETWVDAERHCRSLGSHLVSIITPEEQEFVNYNAQDYQWIGLNDRTLENDFHWSDGHPLQYENWRPNQPDNYFITEEDCVVMIWHEKGQWNDVPCNYHLPFTCKKGTISCGSPPEVENARLFGKRRDRYEVNSIIRYQCNPGFTQRHLPVVRCLSDGQWEQPHVECIDSHSNRRLRKRSIRSRSKQDSTSWGKLR</sequence>
<feature type="disulfide bond" evidence="16">
    <location>
        <begin position="504"/>
        <end position="525"/>
    </location>
</feature>
<dbReference type="InterPro" id="IPR033987">
    <property type="entry name" value="CSPG_CTLD"/>
</dbReference>
<dbReference type="InterPro" id="IPR050691">
    <property type="entry name" value="Hyaluronan_bind_Proteoglycan"/>
</dbReference>
<dbReference type="Gene3D" id="2.60.40.10">
    <property type="entry name" value="Immunoglobulins"/>
    <property type="match status" value="1"/>
</dbReference>
<dbReference type="GeneTree" id="ENSGT00940000155971"/>
<feature type="compositionally biased region" description="Polar residues" evidence="17">
    <location>
        <begin position="980"/>
        <end position="992"/>
    </location>
</feature>
<dbReference type="InParanoid" id="W5NA53"/>
<reference evidence="25" key="1">
    <citation type="submission" date="2011-12" db="EMBL/GenBank/DDBJ databases">
        <title>The Draft Genome of Lepisosteus oculatus.</title>
        <authorList>
            <consortium name="The Broad Institute Genome Assembly &amp; Analysis Group"/>
            <consortium name="Computational R&amp;D Group"/>
            <consortium name="and Sequencing Platform"/>
            <person name="Di Palma F."/>
            <person name="Alfoldi J."/>
            <person name="Johnson J."/>
            <person name="Berlin A."/>
            <person name="Gnerre S."/>
            <person name="Jaffe D."/>
            <person name="MacCallum I."/>
            <person name="Young S."/>
            <person name="Walker B.J."/>
            <person name="Lander E.S."/>
            <person name="Lindblad-Toh K."/>
        </authorList>
    </citation>
    <scope>NUCLEOTIDE SEQUENCE [LARGE SCALE GENOMIC DNA]</scope>
</reference>
<dbReference type="FunFam" id="3.10.100.10:FF:000009">
    <property type="entry name" value="Aggrecan core protein"/>
    <property type="match status" value="1"/>
</dbReference>
<evidence type="ECO:0000256" key="14">
    <source>
        <dbReference type="PROSITE-ProRule" id="PRU00076"/>
    </source>
</evidence>
<dbReference type="PANTHER" id="PTHR22804">
    <property type="entry name" value="AGGRECAN/VERSICAN PROTEOGLYCAN"/>
    <property type="match status" value="1"/>
</dbReference>
<dbReference type="InterPro" id="IPR016186">
    <property type="entry name" value="C-type_lectin-like/link_sf"/>
</dbReference>
<feature type="disulfide bond" evidence="14">
    <location>
        <begin position="1064"/>
        <end position="1074"/>
    </location>
</feature>
<comment type="caution">
    <text evidence="14">Lacks conserved residue(s) required for the propagation of feature annotation.</text>
</comment>
<dbReference type="InterPro" id="IPR016187">
    <property type="entry name" value="CTDL_fold"/>
</dbReference>
<dbReference type="InterPro" id="IPR000742">
    <property type="entry name" value="EGF"/>
</dbReference>
<dbReference type="InterPro" id="IPR036179">
    <property type="entry name" value="Ig-like_dom_sf"/>
</dbReference>
<keyword evidence="7" id="KW-0677">Repeat</keyword>
<dbReference type="GO" id="GO:0007155">
    <property type="term" value="P:cell adhesion"/>
    <property type="evidence" value="ECO:0007669"/>
    <property type="project" value="InterPro"/>
</dbReference>
<dbReference type="SMART" id="SM00445">
    <property type="entry name" value="LINK"/>
    <property type="match status" value="4"/>
</dbReference>
<dbReference type="eggNOG" id="ENOG502QUX8">
    <property type="taxonomic scope" value="Eukaryota"/>
</dbReference>
<dbReference type="InterPro" id="IPR003006">
    <property type="entry name" value="Ig/MHC_CS"/>
</dbReference>
<evidence type="ECO:0000256" key="3">
    <source>
        <dbReference type="ARBA" id="ARBA00022525"/>
    </source>
</evidence>
<feature type="disulfide bond" evidence="14">
    <location>
        <begin position="1085"/>
        <end position="1094"/>
    </location>
</feature>
<accession>W5NA53</accession>
<feature type="signal peptide" evidence="18">
    <location>
        <begin position="1"/>
        <end position="17"/>
    </location>
</feature>
<dbReference type="PRINTS" id="PR01265">
    <property type="entry name" value="LINKMODULE"/>
</dbReference>
<dbReference type="Proteomes" id="UP000018468">
    <property type="component" value="Linkage group LG3"/>
</dbReference>
<dbReference type="PROSITE" id="PS50041">
    <property type="entry name" value="C_TYPE_LECTIN_2"/>
    <property type="match status" value="1"/>
</dbReference>
<dbReference type="InterPro" id="IPR001304">
    <property type="entry name" value="C-type_lectin-like"/>
</dbReference>
<feature type="region of interest" description="Disordered" evidence="17">
    <location>
        <begin position="968"/>
        <end position="992"/>
    </location>
</feature>
<dbReference type="PROSITE" id="PS50923">
    <property type="entry name" value="SUSHI"/>
    <property type="match status" value="1"/>
</dbReference>
<keyword evidence="15" id="KW-0768">Sushi</keyword>
<dbReference type="PROSITE" id="PS00290">
    <property type="entry name" value="IG_MHC"/>
    <property type="match status" value="1"/>
</dbReference>
<keyword evidence="11" id="KW-0393">Immunoglobulin domain</keyword>
<evidence type="ECO:0000256" key="2">
    <source>
        <dbReference type="ARBA" id="ARBA00006838"/>
    </source>
</evidence>
<feature type="domain" description="Link" evidence="23">
    <location>
        <begin position="254"/>
        <end position="351"/>
    </location>
</feature>
<evidence type="ECO:0000256" key="13">
    <source>
        <dbReference type="ARBA" id="ARBA00042947"/>
    </source>
</evidence>
<evidence type="ECO:0000259" key="21">
    <source>
        <dbReference type="PROSITE" id="PS50835"/>
    </source>
</evidence>
<dbReference type="PROSITE" id="PS50835">
    <property type="entry name" value="IG_LIKE"/>
    <property type="match status" value="1"/>
</dbReference>
<dbReference type="CDD" id="cd00054">
    <property type="entry name" value="EGF_CA"/>
    <property type="match status" value="1"/>
</dbReference>
<dbReference type="OMA" id="EDWIVTQ"/>
<dbReference type="InterPro" id="IPR000538">
    <property type="entry name" value="Link_dom"/>
</dbReference>
<dbReference type="Gene3D" id="3.10.100.10">
    <property type="entry name" value="Mannose-Binding Protein A, subunit A"/>
    <property type="match status" value="5"/>
</dbReference>
<evidence type="ECO:0000256" key="11">
    <source>
        <dbReference type="ARBA" id="ARBA00023319"/>
    </source>
</evidence>
<feature type="domain" description="C-type lectin" evidence="20">
    <location>
        <begin position="1108"/>
        <end position="1222"/>
    </location>
</feature>
<dbReference type="GO" id="GO:0007417">
    <property type="term" value="P:central nervous system development"/>
    <property type="evidence" value="ECO:0000318"/>
    <property type="project" value="GO_Central"/>
</dbReference>